<dbReference type="EMBL" id="BEXD01003179">
    <property type="protein sequence ID" value="GBC00436.1"/>
    <property type="molecule type" value="Genomic_DNA"/>
</dbReference>
<proteinExistence type="predicted"/>
<accession>A0A2Z6RD15</accession>
<organism evidence="1 2">
    <name type="scientific">Rhizophagus clarus</name>
    <dbReference type="NCBI Taxonomy" id="94130"/>
    <lineage>
        <taxon>Eukaryota</taxon>
        <taxon>Fungi</taxon>
        <taxon>Fungi incertae sedis</taxon>
        <taxon>Mucoromycota</taxon>
        <taxon>Glomeromycotina</taxon>
        <taxon>Glomeromycetes</taxon>
        <taxon>Glomerales</taxon>
        <taxon>Glomeraceae</taxon>
        <taxon>Rhizophagus</taxon>
    </lineage>
</organism>
<sequence>MKSIVAQIDLTVNLNIDIRVQIMFYNTLTILHIKKVLNSDCDSRRSLGIFTRVHDEVSILQELKFIA</sequence>
<evidence type="ECO:0000313" key="2">
    <source>
        <dbReference type="Proteomes" id="UP000247702"/>
    </source>
</evidence>
<evidence type="ECO:0000313" key="1">
    <source>
        <dbReference type="EMBL" id="GBC00436.1"/>
    </source>
</evidence>
<keyword evidence="2" id="KW-1185">Reference proteome</keyword>
<dbReference type="AlphaFoldDB" id="A0A2Z6RD15"/>
<dbReference type="Proteomes" id="UP000247702">
    <property type="component" value="Unassembled WGS sequence"/>
</dbReference>
<reference evidence="1 2" key="1">
    <citation type="submission" date="2017-11" db="EMBL/GenBank/DDBJ databases">
        <title>The genome of Rhizophagus clarus HR1 reveals common genetic basis of auxotrophy among arbuscular mycorrhizal fungi.</title>
        <authorList>
            <person name="Kobayashi Y."/>
        </authorList>
    </citation>
    <scope>NUCLEOTIDE SEQUENCE [LARGE SCALE GENOMIC DNA]</scope>
    <source>
        <strain evidence="1 2">HR1</strain>
    </source>
</reference>
<protein>
    <submittedName>
        <fullName evidence="1">Uncharacterized protein</fullName>
    </submittedName>
</protein>
<name>A0A2Z6RD15_9GLOM</name>
<comment type="caution">
    <text evidence="1">The sequence shown here is derived from an EMBL/GenBank/DDBJ whole genome shotgun (WGS) entry which is preliminary data.</text>
</comment>
<gene>
    <name evidence="1" type="ORF">RclHR1_03860001</name>
</gene>